<name>A0AAX3BBC7_9SPIR</name>
<dbReference type="KEGG" id="taqu:KDW03_08935"/>
<dbReference type="Proteomes" id="UP001056539">
    <property type="component" value="Chromosome"/>
</dbReference>
<gene>
    <name evidence="1" type="ORF">KDW03_08935</name>
</gene>
<evidence type="ECO:0000313" key="2">
    <source>
        <dbReference type="Proteomes" id="UP001056539"/>
    </source>
</evidence>
<protein>
    <submittedName>
        <fullName evidence="1">DUF3467 domain-containing protein</fullName>
    </submittedName>
</protein>
<sequence length="94" mass="10716">MSTEKNVKNLKIHLPEGEDIVHYSNIAIISHSPEEVVLDFAQTLPGKEEAHIVSRIIMTPRNAKMLLKALENNIQTYEENFGPLMLPQEKDNIH</sequence>
<reference evidence="1" key="2">
    <citation type="submission" date="2022-06" db="EMBL/GenBank/DDBJ databases">
        <title>Thermospira aquatica gen. nov., sp. nov.</title>
        <authorList>
            <person name="Ben Ali Gam Z."/>
            <person name="Labat M."/>
        </authorList>
    </citation>
    <scope>NUCLEOTIDE SEQUENCE</scope>
    <source>
        <strain evidence="1">F1F22</strain>
    </source>
</reference>
<organism evidence="1 2">
    <name type="scientific">Thermospira aquatica</name>
    <dbReference type="NCBI Taxonomy" id="2828656"/>
    <lineage>
        <taxon>Bacteria</taxon>
        <taxon>Pseudomonadati</taxon>
        <taxon>Spirochaetota</taxon>
        <taxon>Spirochaetia</taxon>
        <taxon>Brevinematales</taxon>
        <taxon>Thermospiraceae</taxon>
        <taxon>Thermospira</taxon>
    </lineage>
</organism>
<dbReference type="Pfam" id="PF11950">
    <property type="entry name" value="DUF3467"/>
    <property type="match status" value="1"/>
</dbReference>
<dbReference type="EMBL" id="CP073355">
    <property type="protein sequence ID" value="URA09607.1"/>
    <property type="molecule type" value="Genomic_DNA"/>
</dbReference>
<dbReference type="AlphaFoldDB" id="A0AAX3BBC7"/>
<evidence type="ECO:0000313" key="1">
    <source>
        <dbReference type="EMBL" id="URA09607.1"/>
    </source>
</evidence>
<dbReference type="RefSeq" id="WP_408648305.1">
    <property type="nucleotide sequence ID" value="NZ_CP073355.1"/>
</dbReference>
<dbReference type="InterPro" id="IPR021857">
    <property type="entry name" value="DUF3467"/>
</dbReference>
<keyword evidence="2" id="KW-1185">Reference proteome</keyword>
<proteinExistence type="predicted"/>
<reference evidence="1" key="1">
    <citation type="submission" date="2021-04" db="EMBL/GenBank/DDBJ databases">
        <authorList>
            <person name="Postec A."/>
        </authorList>
    </citation>
    <scope>NUCLEOTIDE SEQUENCE</scope>
    <source>
        <strain evidence="1">F1F22</strain>
    </source>
</reference>
<accession>A0AAX3BBC7</accession>